<dbReference type="RefSeq" id="WP_320942631.1">
    <property type="nucleotide sequence ID" value="NZ_BAABEU010000003.1"/>
</dbReference>
<reference evidence="2 3" key="1">
    <citation type="submission" date="2023-11" db="EMBL/GenBank/DDBJ databases">
        <title>Genome sequence of Microbacterium rhizosphaerae KACC 19337.</title>
        <authorList>
            <person name="Choi H."/>
            <person name="Kim S."/>
            <person name="Kim Y."/>
            <person name="Kwon S.-W."/>
            <person name="Heo J."/>
        </authorList>
    </citation>
    <scope>NUCLEOTIDE SEQUENCE [LARGE SCALE GENOMIC DNA]</scope>
    <source>
        <strain evidence="2 3">KACC 19337</strain>
    </source>
</reference>
<dbReference type="InterPro" id="IPR023346">
    <property type="entry name" value="Lysozyme-like_dom_sf"/>
</dbReference>
<name>A0ABZ0SRP0_9MICO</name>
<evidence type="ECO:0000313" key="2">
    <source>
        <dbReference type="EMBL" id="WPR89917.1"/>
    </source>
</evidence>
<evidence type="ECO:0000256" key="1">
    <source>
        <dbReference type="SAM" id="SignalP"/>
    </source>
</evidence>
<sequence>MRVPTRIHKFAIPAIAVIAAVAIPLGVATSAAAADELIASGSLSVERSVDHSAAFFAVTARATSERAAGKVDTSSLDRQTAMLDDSEGLPAATVDALTDLVRTNTARISQELADTQAREAAAAQAAAQAAAAAAALAQANTPDGARAVARSMAASRYGWGDGQFSCLQSLWQKESGWNYKAYNKGGGATGIPQALPGSKMAAAGADWQTNAATQIAWGLSYIKGSYGSPCAAWAHSRAVNWY</sequence>
<dbReference type="SUPFAM" id="SSF53955">
    <property type="entry name" value="Lysozyme-like"/>
    <property type="match status" value="1"/>
</dbReference>
<dbReference type="EMBL" id="CP139368">
    <property type="protein sequence ID" value="WPR89917.1"/>
    <property type="molecule type" value="Genomic_DNA"/>
</dbReference>
<feature type="signal peptide" evidence="1">
    <location>
        <begin position="1"/>
        <end position="33"/>
    </location>
</feature>
<keyword evidence="1" id="KW-0732">Signal</keyword>
<evidence type="ECO:0000313" key="3">
    <source>
        <dbReference type="Proteomes" id="UP001323798"/>
    </source>
</evidence>
<organism evidence="2 3">
    <name type="scientific">Microbacterium rhizosphaerae</name>
    <dbReference type="NCBI Taxonomy" id="1678237"/>
    <lineage>
        <taxon>Bacteria</taxon>
        <taxon>Bacillati</taxon>
        <taxon>Actinomycetota</taxon>
        <taxon>Actinomycetes</taxon>
        <taxon>Micrococcales</taxon>
        <taxon>Microbacteriaceae</taxon>
        <taxon>Microbacterium</taxon>
    </lineage>
</organism>
<feature type="chain" id="PRO_5046331105" evidence="1">
    <location>
        <begin position="34"/>
        <end position="242"/>
    </location>
</feature>
<protein>
    <submittedName>
        <fullName evidence="2">Phospholipase</fullName>
    </submittedName>
</protein>
<accession>A0ABZ0SRP0</accession>
<dbReference type="Proteomes" id="UP001323798">
    <property type="component" value="Chromosome"/>
</dbReference>
<keyword evidence="3" id="KW-1185">Reference proteome</keyword>
<proteinExistence type="predicted"/>
<gene>
    <name evidence="2" type="ORF">SM116_01125</name>
</gene>